<reference evidence="2 3" key="1">
    <citation type="submission" date="2016-10" db="EMBL/GenBank/DDBJ databases">
        <authorList>
            <person name="de Groot N.N."/>
        </authorList>
    </citation>
    <scope>NUCLEOTIDE SEQUENCE [LARGE SCALE GENOMIC DNA]</scope>
    <source>
        <strain evidence="2 3">CGMCC 1.10836</strain>
    </source>
</reference>
<evidence type="ECO:0000313" key="2">
    <source>
        <dbReference type="EMBL" id="SEO26751.1"/>
    </source>
</evidence>
<dbReference type="EMBL" id="FOCO01000076">
    <property type="protein sequence ID" value="SEO26751.1"/>
    <property type="molecule type" value="Genomic_DNA"/>
</dbReference>
<dbReference type="RefSeq" id="WP_156215295.1">
    <property type="nucleotide sequence ID" value="NZ_FOCO01000076.1"/>
</dbReference>
<protein>
    <submittedName>
        <fullName evidence="2">Uncharacterized protein</fullName>
    </submittedName>
</protein>
<keyword evidence="1" id="KW-1133">Transmembrane helix</keyword>
<keyword evidence="3" id="KW-1185">Reference proteome</keyword>
<evidence type="ECO:0000313" key="3">
    <source>
        <dbReference type="Proteomes" id="UP000183002"/>
    </source>
</evidence>
<organism evidence="2 3">
    <name type="scientific">Pseudorhodobacter antarcticus</name>
    <dbReference type="NCBI Taxonomy" id="1077947"/>
    <lineage>
        <taxon>Bacteria</taxon>
        <taxon>Pseudomonadati</taxon>
        <taxon>Pseudomonadota</taxon>
        <taxon>Alphaproteobacteria</taxon>
        <taxon>Rhodobacterales</taxon>
        <taxon>Paracoccaceae</taxon>
        <taxon>Pseudorhodobacter</taxon>
    </lineage>
</organism>
<keyword evidence="1" id="KW-0472">Membrane</keyword>
<dbReference type="AlphaFoldDB" id="A0A1H8NAP4"/>
<name>A0A1H8NAP4_9RHOB</name>
<dbReference type="Proteomes" id="UP000183002">
    <property type="component" value="Unassembled WGS sequence"/>
</dbReference>
<gene>
    <name evidence="2" type="ORF">SAMN05216227_10765</name>
</gene>
<proteinExistence type="predicted"/>
<evidence type="ECO:0000256" key="1">
    <source>
        <dbReference type="SAM" id="Phobius"/>
    </source>
</evidence>
<keyword evidence="1" id="KW-0812">Transmembrane</keyword>
<accession>A0A1H8NAP4</accession>
<sequence length="49" mass="5524">MTHENENPDGINQPTPELKERENIFLNWVVMIVAFGAMILAAVYLPALL</sequence>
<feature type="transmembrane region" description="Helical" evidence="1">
    <location>
        <begin position="24"/>
        <end position="45"/>
    </location>
</feature>